<protein>
    <submittedName>
        <fullName evidence="2">Uncharacterized protein</fullName>
    </submittedName>
</protein>
<proteinExistence type="predicted"/>
<organism evidence="2 3">
    <name type="scientific">Seminavis robusta</name>
    <dbReference type="NCBI Taxonomy" id="568900"/>
    <lineage>
        <taxon>Eukaryota</taxon>
        <taxon>Sar</taxon>
        <taxon>Stramenopiles</taxon>
        <taxon>Ochrophyta</taxon>
        <taxon>Bacillariophyta</taxon>
        <taxon>Bacillariophyceae</taxon>
        <taxon>Bacillariophycidae</taxon>
        <taxon>Naviculales</taxon>
        <taxon>Naviculaceae</taxon>
        <taxon>Seminavis</taxon>
    </lineage>
</organism>
<dbReference type="EMBL" id="CAICTM010000326">
    <property type="protein sequence ID" value="CAB9507964.1"/>
    <property type="molecule type" value="Genomic_DNA"/>
</dbReference>
<keyword evidence="3" id="KW-1185">Reference proteome</keyword>
<name>A0A9N8DXU6_9STRA</name>
<evidence type="ECO:0000256" key="1">
    <source>
        <dbReference type="SAM" id="MobiDB-lite"/>
    </source>
</evidence>
<sequence length="99" mass="10377">MIERECADFIQGPSSINREWFIPHIQVSLSDDEGVSSGDSLDAVDPKYNVMVTGLAERSVPSPPGGQIHVHMSSPEPTGIGAAPALQTGHSQAAQPEAA</sequence>
<feature type="region of interest" description="Disordered" evidence="1">
    <location>
        <begin position="58"/>
        <end position="99"/>
    </location>
</feature>
<gene>
    <name evidence="2" type="ORF">SEMRO_327_G118280.1</name>
</gene>
<comment type="caution">
    <text evidence="2">The sequence shown here is derived from an EMBL/GenBank/DDBJ whole genome shotgun (WGS) entry which is preliminary data.</text>
</comment>
<accession>A0A9N8DXU6</accession>
<feature type="compositionally biased region" description="Polar residues" evidence="1">
    <location>
        <begin position="88"/>
        <end position="99"/>
    </location>
</feature>
<dbReference type="Proteomes" id="UP001153069">
    <property type="component" value="Unassembled WGS sequence"/>
</dbReference>
<evidence type="ECO:0000313" key="2">
    <source>
        <dbReference type="EMBL" id="CAB9507964.1"/>
    </source>
</evidence>
<reference evidence="2" key="1">
    <citation type="submission" date="2020-06" db="EMBL/GenBank/DDBJ databases">
        <authorList>
            <consortium name="Plant Systems Biology data submission"/>
        </authorList>
    </citation>
    <scope>NUCLEOTIDE SEQUENCE</scope>
    <source>
        <strain evidence="2">D6</strain>
    </source>
</reference>
<dbReference type="AlphaFoldDB" id="A0A9N8DXU6"/>
<evidence type="ECO:0000313" key="3">
    <source>
        <dbReference type="Proteomes" id="UP001153069"/>
    </source>
</evidence>